<dbReference type="InterPro" id="IPR036388">
    <property type="entry name" value="WH-like_DNA-bd_sf"/>
</dbReference>
<dbReference type="OrthoDB" id="8635520at2"/>
<protein>
    <submittedName>
        <fullName evidence="2">MarR family transcriptional regulator</fullName>
    </submittedName>
</protein>
<dbReference type="InterPro" id="IPR000835">
    <property type="entry name" value="HTH_MarR-typ"/>
</dbReference>
<proteinExistence type="predicted"/>
<sequence>MSRAHHPRAAAWELYFTTTARLTERIEAALKCQAGLSMPEYSVLLMTDRAGEDGVRPSRLAHQVVFSRSRLTHTMKRLESRGLIERRPCEGDGRGGLVSLTQAGKTLFDEAALVQRDVIRRLFLDDITPEEIDMLTGLFTRVSERLDSDTPCP</sequence>
<dbReference type="InterPro" id="IPR039422">
    <property type="entry name" value="MarR/SlyA-like"/>
</dbReference>
<evidence type="ECO:0000313" key="3">
    <source>
        <dbReference type="Proteomes" id="UP000054686"/>
    </source>
</evidence>
<evidence type="ECO:0000259" key="1">
    <source>
        <dbReference type="PROSITE" id="PS50995"/>
    </source>
</evidence>
<dbReference type="RefSeq" id="WP_060566240.1">
    <property type="nucleotide sequence ID" value="NZ_CP040006.1"/>
</dbReference>
<dbReference type="PANTHER" id="PTHR33164:SF99">
    <property type="entry name" value="MARR FAMILY REGULATORY PROTEIN"/>
    <property type="match status" value="1"/>
</dbReference>
<dbReference type="Gene3D" id="1.10.10.10">
    <property type="entry name" value="Winged helix-like DNA-binding domain superfamily/Winged helix DNA-binding domain"/>
    <property type="match status" value="1"/>
</dbReference>
<gene>
    <name evidence="2" type="ORF">APY09_03820</name>
</gene>
<accession>A0A0V8RZP4</accession>
<reference evidence="2 3" key="1">
    <citation type="submission" date="2015-10" db="EMBL/GenBank/DDBJ databases">
        <title>Draft Genome of Actinomyces odontolyticus subsp. actinosynbacter strain XH001.</title>
        <authorList>
            <person name="Mclean J.S."/>
            <person name="He X."/>
        </authorList>
    </citation>
    <scope>NUCLEOTIDE SEQUENCE [LARGE SCALE GENOMIC DNA]</scope>
    <source>
        <strain evidence="2 3">XH001</strain>
    </source>
</reference>
<dbReference type="PANTHER" id="PTHR33164">
    <property type="entry name" value="TRANSCRIPTIONAL REGULATOR, MARR FAMILY"/>
    <property type="match status" value="1"/>
</dbReference>
<name>A0A0V8RZP4_9ACTO</name>
<dbReference type="InterPro" id="IPR036390">
    <property type="entry name" value="WH_DNA-bd_sf"/>
</dbReference>
<dbReference type="GO" id="GO:0006950">
    <property type="term" value="P:response to stress"/>
    <property type="evidence" value="ECO:0007669"/>
    <property type="project" value="TreeGrafter"/>
</dbReference>
<dbReference type="PRINTS" id="PR00598">
    <property type="entry name" value="HTHMARR"/>
</dbReference>
<dbReference type="PROSITE" id="PS50995">
    <property type="entry name" value="HTH_MARR_2"/>
    <property type="match status" value="1"/>
</dbReference>
<comment type="caution">
    <text evidence="2">The sequence shown here is derived from an EMBL/GenBank/DDBJ whole genome shotgun (WGS) entry which is preliminary data.</text>
</comment>
<dbReference type="Pfam" id="PF12802">
    <property type="entry name" value="MarR_2"/>
    <property type="match status" value="1"/>
</dbReference>
<dbReference type="EMBL" id="LLVT01000001">
    <property type="protein sequence ID" value="KSW13480.1"/>
    <property type="molecule type" value="Genomic_DNA"/>
</dbReference>
<organism evidence="2 3">
    <name type="scientific">Schaalia odontolytica</name>
    <dbReference type="NCBI Taxonomy" id="1660"/>
    <lineage>
        <taxon>Bacteria</taxon>
        <taxon>Bacillati</taxon>
        <taxon>Actinomycetota</taxon>
        <taxon>Actinomycetes</taxon>
        <taxon>Actinomycetales</taxon>
        <taxon>Actinomycetaceae</taxon>
        <taxon>Schaalia</taxon>
    </lineage>
</organism>
<dbReference type="Proteomes" id="UP000054686">
    <property type="component" value="Unassembled WGS sequence"/>
</dbReference>
<dbReference type="SMART" id="SM00347">
    <property type="entry name" value="HTH_MARR"/>
    <property type="match status" value="1"/>
</dbReference>
<feature type="domain" description="HTH marR-type" evidence="1">
    <location>
        <begin position="1"/>
        <end position="144"/>
    </location>
</feature>
<dbReference type="SUPFAM" id="SSF46785">
    <property type="entry name" value="Winged helix' DNA-binding domain"/>
    <property type="match status" value="1"/>
</dbReference>
<dbReference type="AlphaFoldDB" id="A0A0V8RZP4"/>
<evidence type="ECO:0000313" key="2">
    <source>
        <dbReference type="EMBL" id="KSW13480.1"/>
    </source>
</evidence>
<dbReference type="GO" id="GO:0003700">
    <property type="term" value="F:DNA-binding transcription factor activity"/>
    <property type="evidence" value="ECO:0007669"/>
    <property type="project" value="InterPro"/>
</dbReference>